<organism evidence="2 3">
    <name type="scientific">Stutzerimonas stutzeri (strain A1501)</name>
    <name type="common">Pseudomonas stutzeri</name>
    <dbReference type="NCBI Taxonomy" id="379731"/>
    <lineage>
        <taxon>Bacteria</taxon>
        <taxon>Pseudomonadati</taxon>
        <taxon>Pseudomonadota</taxon>
        <taxon>Gammaproteobacteria</taxon>
        <taxon>Pseudomonadales</taxon>
        <taxon>Pseudomonadaceae</taxon>
        <taxon>Stutzerimonas</taxon>
    </lineage>
</organism>
<protein>
    <submittedName>
        <fullName evidence="2">Flagellin FlaG, putative</fullName>
    </submittedName>
</protein>
<evidence type="ECO:0000256" key="1">
    <source>
        <dbReference type="SAM" id="MobiDB-lite"/>
    </source>
</evidence>
<sequence>MTIQLVTQAQPAQAPQSTAGGSAADHLVRAGGNGAESQPAAMQHGEDQRQLLDTAVASMRSFAQSVSRDLDFSIDEASGRVVVQVVDGGSGEVVRQIPSEVALSLAARLEDMRSLLFREEA</sequence>
<keyword evidence="3" id="KW-1185">Reference proteome</keyword>
<feature type="region of interest" description="Disordered" evidence="1">
    <location>
        <begin position="1"/>
        <end position="47"/>
    </location>
</feature>
<dbReference type="EMBL" id="CP000304">
    <property type="protein sequence ID" value="ABP79096.1"/>
    <property type="molecule type" value="Genomic_DNA"/>
</dbReference>
<keyword evidence="2" id="KW-0282">Flagellum</keyword>
<name>A4VJE5_STUS1</name>
<dbReference type="HOGENOM" id="CLU_120910_4_2_6"/>
<dbReference type="Proteomes" id="UP000000233">
    <property type="component" value="Chromosome"/>
</dbReference>
<evidence type="ECO:0000313" key="2">
    <source>
        <dbReference type="EMBL" id="ABP79096.1"/>
    </source>
</evidence>
<keyword evidence="2" id="KW-0969">Cilium</keyword>
<feature type="compositionally biased region" description="Low complexity" evidence="1">
    <location>
        <begin position="7"/>
        <end position="19"/>
    </location>
</feature>
<accession>A4VJE5</accession>
<dbReference type="InterPro" id="IPR005186">
    <property type="entry name" value="FlaG"/>
</dbReference>
<keyword evidence="2" id="KW-0966">Cell projection</keyword>
<dbReference type="PANTHER" id="PTHR37166:SF1">
    <property type="entry name" value="PROTEIN FLAG"/>
    <property type="match status" value="1"/>
</dbReference>
<dbReference type="KEGG" id="psa:PST_1405"/>
<dbReference type="PANTHER" id="PTHR37166">
    <property type="entry name" value="PROTEIN FLAG"/>
    <property type="match status" value="1"/>
</dbReference>
<proteinExistence type="predicted"/>
<reference evidence="2 3" key="1">
    <citation type="journal article" date="2008" name="Proc. Natl. Acad. Sci. U.S.A.">
        <title>Nitrogen fixation island and rhizosphere competence traits in the genome of root-associated Pseudomonas stutzeri A1501.</title>
        <authorList>
            <person name="Yan Y."/>
            <person name="Yang J."/>
            <person name="Dou Y."/>
            <person name="Chen M."/>
            <person name="Ping S."/>
            <person name="Peng J."/>
            <person name="Lu W."/>
            <person name="Zhang W."/>
            <person name="Yao Z."/>
            <person name="Li H."/>
            <person name="Liu W."/>
            <person name="He S."/>
            <person name="Geng L."/>
            <person name="Zhang X."/>
            <person name="Yang F."/>
            <person name="Yu H."/>
            <person name="Zhan Y."/>
            <person name="Li D."/>
            <person name="Lin Z."/>
            <person name="Wang Y."/>
            <person name="Elmerich C."/>
            <person name="Lin M."/>
            <person name="Jin Q."/>
        </authorList>
    </citation>
    <scope>NUCLEOTIDE SEQUENCE [LARGE SCALE GENOMIC DNA]</scope>
    <source>
        <strain evidence="2 3">A1501</strain>
    </source>
</reference>
<dbReference type="RefSeq" id="WP_011912577.1">
    <property type="nucleotide sequence ID" value="NC_009434.1"/>
</dbReference>
<dbReference type="AlphaFoldDB" id="A4VJE5"/>
<evidence type="ECO:0000313" key="3">
    <source>
        <dbReference type="Proteomes" id="UP000000233"/>
    </source>
</evidence>
<dbReference type="Pfam" id="PF03646">
    <property type="entry name" value="FlaG"/>
    <property type="match status" value="1"/>
</dbReference>
<dbReference type="Gene3D" id="3.30.160.170">
    <property type="entry name" value="FlaG-like"/>
    <property type="match status" value="1"/>
</dbReference>
<dbReference type="SUPFAM" id="SSF160214">
    <property type="entry name" value="FlaG-like"/>
    <property type="match status" value="1"/>
</dbReference>
<dbReference type="InterPro" id="IPR035924">
    <property type="entry name" value="FlaG-like_sf"/>
</dbReference>
<dbReference type="eggNOG" id="COG1334">
    <property type="taxonomic scope" value="Bacteria"/>
</dbReference>
<gene>
    <name evidence="2" type="ordered locus">PST_1405</name>
</gene>